<sequence>MRVLFAASEAHPFIKSGGLGDVMGALPKELRNLDIDARVIIPRYKNIRQDFFNDMVYIRSFNVRVGWRNQHCDVFEYTYDNVIYYFIGNDYYFNRDEMYGHLDDGEKFAFFSRAILNFIGEHNWCPDIIHCNDWQTGMLPVMLRVEYLRNSFYSNIKTVYSIHNLLFQGNFSPSVLPELFGYDYTLYENMSLELNGAVSYMKGGINFSDKISTVSRTYAEEIKTKEYGENLEGLLVYRANDLVGIVNGIDYNEYNPAEDIHICKKYGIYNLHDKSENKRDLQYSLGLPINDNVPVISIVSRLTNQKGIDLIINSIEQILERGAQLVILGTGEERYENYFRYLQDKYRDKVSANITFDNALAHRIYAGSDMFLMPSMFEPCGLGQLIALRYGTVPIVRETGGLKDTVIPYNKISGIGNGFSFREYKAEDLSLIMNYALDFYYNDKNAWNSIISQAINSNNSWHKSANEYKNLYEEIIWG</sequence>
<dbReference type="RefSeq" id="WP_055260270.1">
    <property type="nucleotide sequence ID" value="NZ_BCMV01000013.1"/>
</dbReference>
<evidence type="ECO:0000313" key="11">
    <source>
        <dbReference type="Proteomes" id="UP000095488"/>
    </source>
</evidence>
<feature type="domain" description="Starch synthase catalytic" evidence="9">
    <location>
        <begin position="2"/>
        <end position="235"/>
    </location>
</feature>
<gene>
    <name evidence="7 10" type="primary">glgA</name>
    <name evidence="10" type="ORF">ERS852473_02302</name>
</gene>
<keyword evidence="4 7" id="KW-0328">Glycosyltransferase</keyword>
<dbReference type="InterPro" id="IPR013534">
    <property type="entry name" value="Starch_synth_cat_dom"/>
</dbReference>
<dbReference type="PANTHER" id="PTHR45825">
    <property type="entry name" value="GRANULE-BOUND STARCH SYNTHASE 1, CHLOROPLASTIC/AMYLOPLASTIC"/>
    <property type="match status" value="1"/>
</dbReference>
<comment type="function">
    <text evidence="2 7">Synthesizes alpha-1,4-glucan chains using ADP-glucose.</text>
</comment>
<name>A0ABM9USP5_SARVE</name>
<feature type="domain" description="Glycosyl transferase family 1" evidence="8">
    <location>
        <begin position="288"/>
        <end position="438"/>
    </location>
</feature>
<dbReference type="Pfam" id="PF00534">
    <property type="entry name" value="Glycos_transf_1"/>
    <property type="match status" value="1"/>
</dbReference>
<evidence type="ECO:0000256" key="4">
    <source>
        <dbReference type="ARBA" id="ARBA00022676"/>
    </source>
</evidence>
<evidence type="ECO:0000256" key="7">
    <source>
        <dbReference type="HAMAP-Rule" id="MF_00484"/>
    </source>
</evidence>
<evidence type="ECO:0000256" key="6">
    <source>
        <dbReference type="ARBA" id="ARBA00023056"/>
    </source>
</evidence>
<dbReference type="SUPFAM" id="SSF53756">
    <property type="entry name" value="UDP-Glycosyltransferase/glycogen phosphorylase"/>
    <property type="match status" value="1"/>
</dbReference>
<dbReference type="Pfam" id="PF08323">
    <property type="entry name" value="Glyco_transf_5"/>
    <property type="match status" value="1"/>
</dbReference>
<evidence type="ECO:0000256" key="3">
    <source>
        <dbReference type="ARBA" id="ARBA00010281"/>
    </source>
</evidence>
<evidence type="ECO:0000256" key="5">
    <source>
        <dbReference type="ARBA" id="ARBA00022679"/>
    </source>
</evidence>
<comment type="similarity">
    <text evidence="3 7">Belongs to the glycosyltransferase 1 family. Bacterial/plant glycogen synthase subfamily.</text>
</comment>
<feature type="binding site" evidence="7">
    <location>
        <position position="15"/>
    </location>
    <ligand>
        <name>ADP-alpha-D-glucose</name>
        <dbReference type="ChEBI" id="CHEBI:57498"/>
    </ligand>
</feature>
<comment type="caution">
    <text evidence="10">The sequence shown here is derived from an EMBL/GenBank/DDBJ whole genome shotgun (WGS) entry which is preliminary data.</text>
</comment>
<dbReference type="EMBL" id="CYZR01000015">
    <property type="protein sequence ID" value="CUO25029.1"/>
    <property type="molecule type" value="Genomic_DNA"/>
</dbReference>
<dbReference type="HAMAP" id="MF_00484">
    <property type="entry name" value="Glycogen_synth"/>
    <property type="match status" value="1"/>
</dbReference>
<keyword evidence="6 7" id="KW-0320">Glycogen biosynthesis</keyword>
<comment type="pathway">
    <text evidence="7">Glycan biosynthesis; glycogen biosynthesis.</text>
</comment>
<evidence type="ECO:0000313" key="10">
    <source>
        <dbReference type="EMBL" id="CUO25029.1"/>
    </source>
</evidence>
<accession>A0ABM9USP5</accession>
<keyword evidence="11" id="KW-1185">Reference proteome</keyword>
<proteinExistence type="inferred from homology"/>
<dbReference type="Gene3D" id="3.40.50.2000">
    <property type="entry name" value="Glycogen Phosphorylase B"/>
    <property type="match status" value="2"/>
</dbReference>
<dbReference type="CDD" id="cd03791">
    <property type="entry name" value="GT5_Glycogen_synthase_DULL1-like"/>
    <property type="match status" value="1"/>
</dbReference>
<dbReference type="NCBIfam" id="TIGR02095">
    <property type="entry name" value="glgA"/>
    <property type="match status" value="1"/>
</dbReference>
<keyword evidence="5 7" id="KW-0808">Transferase</keyword>
<evidence type="ECO:0000256" key="2">
    <source>
        <dbReference type="ARBA" id="ARBA00002764"/>
    </source>
</evidence>
<evidence type="ECO:0000259" key="9">
    <source>
        <dbReference type="Pfam" id="PF08323"/>
    </source>
</evidence>
<comment type="catalytic activity">
    <reaction evidence="1 7">
        <text>[(1-&gt;4)-alpha-D-glucosyl](n) + ADP-alpha-D-glucose = [(1-&gt;4)-alpha-D-glucosyl](n+1) + ADP + H(+)</text>
        <dbReference type="Rhea" id="RHEA:18189"/>
        <dbReference type="Rhea" id="RHEA-COMP:9584"/>
        <dbReference type="Rhea" id="RHEA-COMP:9587"/>
        <dbReference type="ChEBI" id="CHEBI:15378"/>
        <dbReference type="ChEBI" id="CHEBI:15444"/>
        <dbReference type="ChEBI" id="CHEBI:57498"/>
        <dbReference type="ChEBI" id="CHEBI:456216"/>
        <dbReference type="EC" id="2.4.1.21"/>
    </reaction>
</comment>
<dbReference type="InterPro" id="IPR001296">
    <property type="entry name" value="Glyco_trans_1"/>
</dbReference>
<dbReference type="PANTHER" id="PTHR45825:SF11">
    <property type="entry name" value="ALPHA AMYLASE DOMAIN-CONTAINING PROTEIN"/>
    <property type="match status" value="1"/>
</dbReference>
<dbReference type="InterPro" id="IPR011835">
    <property type="entry name" value="GS/SS"/>
</dbReference>
<protein>
    <recommendedName>
        <fullName evidence="7">Glycogen synthase</fullName>
        <ecNumber evidence="7">2.4.1.21</ecNumber>
    </recommendedName>
    <alternativeName>
        <fullName evidence="7">Starch [bacterial glycogen] synthase</fullName>
    </alternativeName>
</protein>
<dbReference type="EC" id="2.4.1.21" evidence="7"/>
<evidence type="ECO:0000256" key="1">
    <source>
        <dbReference type="ARBA" id="ARBA00001478"/>
    </source>
</evidence>
<organism evidence="10 11">
    <name type="scientific">Sarcina ventriculi</name>
    <name type="common">Clostridium ventriculi</name>
    <dbReference type="NCBI Taxonomy" id="1267"/>
    <lineage>
        <taxon>Bacteria</taxon>
        <taxon>Bacillati</taxon>
        <taxon>Bacillota</taxon>
        <taxon>Clostridia</taxon>
        <taxon>Eubacteriales</taxon>
        <taxon>Clostridiaceae</taxon>
        <taxon>Sarcina</taxon>
    </lineage>
</organism>
<dbReference type="GO" id="GO:0009011">
    <property type="term" value="F:alpha-1,4-glucan glucosyltransferase (ADP-glucose donor) activity"/>
    <property type="evidence" value="ECO:0007669"/>
    <property type="project" value="UniProtKB-EC"/>
</dbReference>
<dbReference type="NCBIfam" id="NF001898">
    <property type="entry name" value="PRK00654.1-1"/>
    <property type="match status" value="1"/>
</dbReference>
<dbReference type="Proteomes" id="UP000095488">
    <property type="component" value="Unassembled WGS sequence"/>
</dbReference>
<evidence type="ECO:0000259" key="8">
    <source>
        <dbReference type="Pfam" id="PF00534"/>
    </source>
</evidence>
<reference evidence="10 11" key="1">
    <citation type="submission" date="2015-09" db="EMBL/GenBank/DDBJ databases">
        <authorList>
            <consortium name="Pathogen Informatics"/>
        </authorList>
    </citation>
    <scope>NUCLEOTIDE SEQUENCE [LARGE SCALE GENOMIC DNA]</scope>
    <source>
        <strain evidence="10 11">2789STDY5834858</strain>
    </source>
</reference>